<feature type="transmembrane region" description="Helical" evidence="1">
    <location>
        <begin position="140"/>
        <end position="159"/>
    </location>
</feature>
<reference evidence="2 3" key="1">
    <citation type="submission" date="2016-10" db="EMBL/GenBank/DDBJ databases">
        <authorList>
            <person name="de Groot N.N."/>
        </authorList>
    </citation>
    <scope>NUCLEOTIDE SEQUENCE [LARGE SCALE GENOMIC DNA]</scope>
    <source>
        <strain evidence="2 3">IBRC-M 10780</strain>
    </source>
</reference>
<gene>
    <name evidence="2" type="ORF">SAMN05216389_12242</name>
</gene>
<dbReference type="AlphaFoldDB" id="A0A1I0GK42"/>
<feature type="transmembrane region" description="Helical" evidence="1">
    <location>
        <begin position="180"/>
        <end position="199"/>
    </location>
</feature>
<feature type="transmembrane region" description="Helical" evidence="1">
    <location>
        <begin position="115"/>
        <end position="134"/>
    </location>
</feature>
<accession>A0A1I0GK42</accession>
<keyword evidence="1" id="KW-1133">Transmembrane helix</keyword>
<feature type="transmembrane region" description="Helical" evidence="1">
    <location>
        <begin position="6"/>
        <end position="23"/>
    </location>
</feature>
<organism evidence="2 3">
    <name type="scientific">Oceanobacillus limi</name>
    <dbReference type="NCBI Taxonomy" id="930131"/>
    <lineage>
        <taxon>Bacteria</taxon>
        <taxon>Bacillati</taxon>
        <taxon>Bacillota</taxon>
        <taxon>Bacilli</taxon>
        <taxon>Bacillales</taxon>
        <taxon>Bacillaceae</taxon>
        <taxon>Oceanobacillus</taxon>
    </lineage>
</organism>
<evidence type="ECO:0000313" key="2">
    <source>
        <dbReference type="EMBL" id="SET71328.1"/>
    </source>
</evidence>
<protein>
    <submittedName>
        <fullName evidence="2">Uncharacterized protein</fullName>
    </submittedName>
</protein>
<dbReference type="EMBL" id="FOHE01000022">
    <property type="protein sequence ID" value="SET71328.1"/>
    <property type="molecule type" value="Genomic_DNA"/>
</dbReference>
<dbReference type="RefSeq" id="WP_090872218.1">
    <property type="nucleotide sequence ID" value="NZ_FOHE01000022.1"/>
</dbReference>
<evidence type="ECO:0000313" key="3">
    <source>
        <dbReference type="Proteomes" id="UP000198618"/>
    </source>
</evidence>
<keyword evidence="3" id="KW-1185">Reference proteome</keyword>
<keyword evidence="1" id="KW-0472">Membrane</keyword>
<keyword evidence="1" id="KW-0812">Transmembrane</keyword>
<proteinExistence type="predicted"/>
<name>A0A1I0GK42_9BACI</name>
<dbReference type="OrthoDB" id="2943482at2"/>
<sequence length="201" mass="23003">MILSTVILGWLGILIFLIIIFTYQKMAKNNEYALIHILMAIMYAMWLPLPITLFQLLNSDVLVVGTVFGFVYLLMLVSTMALQTGHISFIVKHNDDHAITDKHGDYMMATLTNPYESLIGVFKSIWAIFLGITFWMSGEILMAILMTLFGLLLIYYLFIMLDASLVKRVNLFSKVKPNPFVINLETLFFFVILTSYITVHV</sequence>
<evidence type="ECO:0000256" key="1">
    <source>
        <dbReference type="SAM" id="Phobius"/>
    </source>
</evidence>
<dbReference type="Proteomes" id="UP000198618">
    <property type="component" value="Unassembled WGS sequence"/>
</dbReference>
<feature type="transmembrane region" description="Helical" evidence="1">
    <location>
        <begin position="61"/>
        <end position="82"/>
    </location>
</feature>
<feature type="transmembrane region" description="Helical" evidence="1">
    <location>
        <begin position="32"/>
        <end position="49"/>
    </location>
</feature>